<dbReference type="AlphaFoldDB" id="A0A6J8CK74"/>
<evidence type="ECO:0000313" key="2">
    <source>
        <dbReference type="EMBL" id="CAC5395300.1"/>
    </source>
</evidence>
<reference evidence="2 3" key="1">
    <citation type="submission" date="2020-06" db="EMBL/GenBank/DDBJ databases">
        <authorList>
            <person name="Li R."/>
            <person name="Bekaert M."/>
        </authorList>
    </citation>
    <scope>NUCLEOTIDE SEQUENCE [LARGE SCALE GENOMIC DNA]</scope>
    <source>
        <strain evidence="3">wild</strain>
    </source>
</reference>
<dbReference type="EMBL" id="CACVKT020005464">
    <property type="protein sequence ID" value="CAC5395300.1"/>
    <property type="molecule type" value="Genomic_DNA"/>
</dbReference>
<feature type="region of interest" description="Disordered" evidence="1">
    <location>
        <begin position="463"/>
        <end position="509"/>
    </location>
</feature>
<evidence type="ECO:0000313" key="3">
    <source>
        <dbReference type="Proteomes" id="UP000507470"/>
    </source>
</evidence>
<evidence type="ECO:0000256" key="1">
    <source>
        <dbReference type="SAM" id="MobiDB-lite"/>
    </source>
</evidence>
<dbReference type="PANTHER" id="PTHR21446">
    <property type="entry name" value="DUF3504 DOMAIN-CONTAINING PROTEIN"/>
    <property type="match status" value="1"/>
</dbReference>
<dbReference type="OrthoDB" id="6100508at2759"/>
<organism evidence="2 3">
    <name type="scientific">Mytilus coruscus</name>
    <name type="common">Sea mussel</name>
    <dbReference type="NCBI Taxonomy" id="42192"/>
    <lineage>
        <taxon>Eukaryota</taxon>
        <taxon>Metazoa</taxon>
        <taxon>Spiralia</taxon>
        <taxon>Lophotrochozoa</taxon>
        <taxon>Mollusca</taxon>
        <taxon>Bivalvia</taxon>
        <taxon>Autobranchia</taxon>
        <taxon>Pteriomorphia</taxon>
        <taxon>Mytilida</taxon>
        <taxon>Mytiloidea</taxon>
        <taxon>Mytilidae</taxon>
        <taxon>Mytilinae</taxon>
        <taxon>Mytilus</taxon>
    </lineage>
</organism>
<feature type="region of interest" description="Disordered" evidence="1">
    <location>
        <begin position="190"/>
        <end position="211"/>
    </location>
</feature>
<dbReference type="PANTHER" id="PTHR21446:SF12">
    <property type="entry name" value="POTASSIUM CHANNEL TETRAMERIZATION DOMAIN CONTAINING 1"/>
    <property type="match status" value="1"/>
</dbReference>
<proteinExistence type="predicted"/>
<sequence length="786" mass="89803">MASTVDPLDLINIEQRLFTLEANTNKFNLNRSENLRRMQEQTKNCYTEIRAFRKDINTFLDKIEQAFCQELWSLEVEQKDNILYVVRELEKVNHAVITLKATLREIKNSASNAYNESLEKLKKELCKNENSVYIKLFNSSGGRELDIDISFNPELQTLTSKIQSLGDVYIARGPTRIEFDEKNTFMVDTEMTKESQSEKNDREDGNKEEGRKDVSMLIIQSQEHSELICKVKQEPVENCPITTEPLPSNMSVHVSNVTQSQEDSELICKVKQEPVEDCPITTEPLPSNMSVHVSNVTQSHAIPVTCTTPYFIQPLLTSAIHAPIVMPAIVSSAPTMQFPVPIQSGNNRAPATFQLPSGSNVQSSLMAARQPYLIRFMPIDMNSKIIRRFPLVPVMPASTNAPTCTSTGNQLPVTQLQMALQSIDQLNHPYLSSVNEPGNIQNTVAIQTDSELKQYYQQLVKSEPLSPQPCRSPESEQPPSVEELLSEIEKNNEDDQPSTKKRGRFQRMTDEDMEELQETKFESKSTQANTRWGVKMFQEWSKETSGEDTDLENISVEDLNEKLKDFDIVRDSAFKESNALLDAKIKILEKKGLLPKCRYRENIDKEELKLLCRYVYRSNCDALSLRQSVWFCITINFLSLTKENQKQLKIDSFDFNTDADGTEYVVINRETINRFNCQDLEKERMCASPWKAFCPIAGLRLLIRKTDPKADFLFNCLSREVLTSTIEHKVDIWYYAKTVSKRTFTLFMSDICKSAGCRSLYSSGCLRDTALFSNQDPDLRALMYNL</sequence>
<dbReference type="InterPro" id="IPR052787">
    <property type="entry name" value="MAVS"/>
</dbReference>
<gene>
    <name evidence="2" type="ORF">MCOR_29985</name>
</gene>
<keyword evidence="3" id="KW-1185">Reference proteome</keyword>
<name>A0A6J8CK74_MYTCO</name>
<protein>
    <submittedName>
        <fullName evidence="2">Uncharacterized protein</fullName>
    </submittedName>
</protein>
<dbReference type="Proteomes" id="UP000507470">
    <property type="component" value="Unassembled WGS sequence"/>
</dbReference>
<accession>A0A6J8CK74</accession>